<keyword evidence="1" id="KW-0812">Transmembrane</keyword>
<protein>
    <submittedName>
        <fullName evidence="2">Uncharacterized protein</fullName>
    </submittedName>
</protein>
<evidence type="ECO:0000256" key="1">
    <source>
        <dbReference type="SAM" id="Phobius"/>
    </source>
</evidence>
<dbReference type="Proteomes" id="UP001596004">
    <property type="component" value="Unassembled WGS sequence"/>
</dbReference>
<keyword evidence="1" id="KW-0472">Membrane</keyword>
<sequence length="101" mass="10405">MILRTVAGFGLALTLLALAVVNAVIGAPALLSIWLCFGFGLVVLFPATVRLLRRRAPGGRLVAAVPTGVGRGGLRDSPRRRAEPVPGALLARGAPVALLQC</sequence>
<dbReference type="EMBL" id="JBHSFP010000014">
    <property type="protein sequence ID" value="MFC4533281.1"/>
    <property type="molecule type" value="Genomic_DNA"/>
</dbReference>
<organism evidence="2 3">
    <name type="scientific">Sphaerisporangium dianthi</name>
    <dbReference type="NCBI Taxonomy" id="1436120"/>
    <lineage>
        <taxon>Bacteria</taxon>
        <taxon>Bacillati</taxon>
        <taxon>Actinomycetota</taxon>
        <taxon>Actinomycetes</taxon>
        <taxon>Streptosporangiales</taxon>
        <taxon>Streptosporangiaceae</taxon>
        <taxon>Sphaerisporangium</taxon>
    </lineage>
</organism>
<keyword evidence="3" id="KW-1185">Reference proteome</keyword>
<keyword evidence="1" id="KW-1133">Transmembrane helix</keyword>
<evidence type="ECO:0000313" key="3">
    <source>
        <dbReference type="Proteomes" id="UP001596004"/>
    </source>
</evidence>
<reference evidence="3" key="1">
    <citation type="journal article" date="2019" name="Int. J. Syst. Evol. Microbiol.">
        <title>The Global Catalogue of Microorganisms (GCM) 10K type strain sequencing project: providing services to taxonomists for standard genome sequencing and annotation.</title>
        <authorList>
            <consortium name="The Broad Institute Genomics Platform"/>
            <consortium name="The Broad Institute Genome Sequencing Center for Infectious Disease"/>
            <person name="Wu L."/>
            <person name="Ma J."/>
        </authorList>
    </citation>
    <scope>NUCLEOTIDE SEQUENCE [LARGE SCALE GENOMIC DNA]</scope>
    <source>
        <strain evidence="3">CGMCC 4.7132</strain>
    </source>
</reference>
<evidence type="ECO:0000313" key="2">
    <source>
        <dbReference type="EMBL" id="MFC4533281.1"/>
    </source>
</evidence>
<gene>
    <name evidence="2" type="ORF">ACFO60_21115</name>
</gene>
<dbReference type="RefSeq" id="WP_380842563.1">
    <property type="nucleotide sequence ID" value="NZ_JBHSFP010000014.1"/>
</dbReference>
<feature type="transmembrane region" description="Helical" evidence="1">
    <location>
        <begin position="33"/>
        <end position="52"/>
    </location>
</feature>
<name>A0ABV9CJW3_9ACTN</name>
<proteinExistence type="predicted"/>
<comment type="caution">
    <text evidence="2">The sequence shown here is derived from an EMBL/GenBank/DDBJ whole genome shotgun (WGS) entry which is preliminary data.</text>
</comment>
<accession>A0ABV9CJW3</accession>